<dbReference type="GeneID" id="92378475"/>
<comment type="caution">
    <text evidence="2">The sequence shown here is derived from an EMBL/GenBank/DDBJ whole genome shotgun (WGS) entry which is preliminary data.</text>
</comment>
<name>A0A1G4IK59_TRYEQ</name>
<evidence type="ECO:0000256" key="1">
    <source>
        <dbReference type="SAM" id="MobiDB-lite"/>
    </source>
</evidence>
<dbReference type="EMBL" id="CZPT02001944">
    <property type="protein sequence ID" value="SCU72951.1"/>
    <property type="molecule type" value="Genomic_DNA"/>
</dbReference>
<dbReference type="Proteomes" id="UP000195570">
    <property type="component" value="Unassembled WGS sequence"/>
</dbReference>
<keyword evidence="3" id="KW-1185">Reference proteome</keyword>
<protein>
    <submittedName>
        <fullName evidence="2">Mitochondrial RNA binding complex 1 subunit</fullName>
    </submittedName>
</protein>
<dbReference type="CDD" id="cd23741">
    <property type="entry name" value="RESC11A"/>
    <property type="match status" value="1"/>
</dbReference>
<dbReference type="RefSeq" id="XP_067083395.1">
    <property type="nucleotide sequence ID" value="XM_067227294.1"/>
</dbReference>
<proteinExistence type="predicted"/>
<feature type="compositionally biased region" description="Polar residues" evidence="1">
    <location>
        <begin position="487"/>
        <end position="499"/>
    </location>
</feature>
<sequence>MYRLYRRTVGYQTLHQRLSACHVMCRHVSTDNSDGTTPPKPRRSGIRRVVPSDEEMAELHDLEQEVASTTSSRSKQSALSGVMVEPMRFSTSGDSGMEGDGDDLGELEAEGDEEGVGTNSLAEAENVYKRHNDGGALEKQGLAIPPSGKPTDPLLANRDDEGEGGAVPLSQAEEMTVSRSTLERQACVRSLSLEELVEAVTLYLRATKNPRLVSADEEHIFFPVLMERLNEFHVSQLLDVVECHWARSTLVRYGTTFKDMVRDRIALIATAAAKSASKRPAAAGKSGNDNRDGGAVEEEADDYDEQGDAVYVHEAEEKTSDLIILRAAEEMSPETVLRCIIVMGMSAGRRKRDLQFFQAMGMFLVHHINHYKDPHELVRVLTAFARAKIVPPKRFLALLGRRFAVLNKRKKLGSLPSYRAFVNLYKMGHDQMNTFRFLADCILETIDSNIKAEKKRLRLAQLQSSSNITAATTNENGATNESGCGGSTSSSNPTVTNITGAGDLKATHTSEGASDVAFIGDLDPHLLQNLRARERFKRLTELKPSMFTKLLLVLARFGAPHQQYLRPTTVPLILPTLRAFPPPSFTRLLRAMSLFRTTDLDLIEPVIDFMADSLGPTNVVPADVLQMVRLVAPPDVPVPRNLVKLISLCEAVYSSSASFSHSDGKSSDSADAAACAMTTLSPIRPGDMCAVAVVLLKIQMKDDVPLEALDPLTRLMEFFAERMYLLMKLHIVSLTHVDVFTDLCRQQQHPDVSGHIERLCAERRRVNDAEGDDEYYSQLDIDVRETLHRILIVNDYNTYGQYRPTPGVLQVDFKQALTEVSAFDVLEAADLFAQAFSNALKPAVERHLSRSIIAKLDGGGEEVITEGNSIVLRPPRELLLTREDLGKFVCLLQRTPLRRVRASPVVWRFVEEKAKKLGMDDVLRVVENKLATAV</sequence>
<evidence type="ECO:0000313" key="3">
    <source>
        <dbReference type="Proteomes" id="UP000195570"/>
    </source>
</evidence>
<feature type="region of interest" description="Disordered" evidence="1">
    <location>
        <begin position="278"/>
        <end position="303"/>
    </location>
</feature>
<reference evidence="2" key="1">
    <citation type="submission" date="2016-09" db="EMBL/GenBank/DDBJ databases">
        <authorList>
            <person name="Hebert L."/>
            <person name="Moumen B."/>
        </authorList>
    </citation>
    <scope>NUCLEOTIDE SEQUENCE [LARGE SCALE GENOMIC DNA]</scope>
    <source>
        <strain evidence="2">OVI</strain>
    </source>
</reference>
<dbReference type="VEuPathDB" id="TriTrypDB:TEOVI_000453500"/>
<dbReference type="Pfam" id="PF26230">
    <property type="entry name" value="RESC11"/>
    <property type="match status" value="1"/>
</dbReference>
<dbReference type="AlphaFoldDB" id="A0A1G4IK59"/>
<gene>
    <name evidence="2" type="ORF">TEOVI_000453500</name>
</gene>
<feature type="region of interest" description="Disordered" evidence="1">
    <location>
        <begin position="470"/>
        <end position="501"/>
    </location>
</feature>
<organism evidence="2 3">
    <name type="scientific">Trypanosoma equiperdum</name>
    <dbReference type="NCBI Taxonomy" id="5694"/>
    <lineage>
        <taxon>Eukaryota</taxon>
        <taxon>Discoba</taxon>
        <taxon>Euglenozoa</taxon>
        <taxon>Kinetoplastea</taxon>
        <taxon>Metakinetoplastina</taxon>
        <taxon>Trypanosomatida</taxon>
        <taxon>Trypanosomatidae</taxon>
        <taxon>Trypanosoma</taxon>
    </lineage>
</organism>
<feature type="compositionally biased region" description="Low complexity" evidence="1">
    <location>
        <begin position="470"/>
        <end position="480"/>
    </location>
</feature>
<feature type="region of interest" description="Disordered" evidence="1">
    <location>
        <begin position="28"/>
        <end position="47"/>
    </location>
</feature>
<dbReference type="InterPro" id="IPR058760">
    <property type="entry name" value="RESC11-like"/>
</dbReference>
<accession>A0A1G4IK59</accession>
<evidence type="ECO:0000313" key="2">
    <source>
        <dbReference type="EMBL" id="SCU72951.1"/>
    </source>
</evidence>